<dbReference type="Proteomes" id="UP001148662">
    <property type="component" value="Unassembled WGS sequence"/>
</dbReference>
<name>A0ACC1T2U3_9APHY</name>
<comment type="caution">
    <text evidence="1">The sequence shown here is derived from an EMBL/GenBank/DDBJ whole genome shotgun (WGS) entry which is preliminary data.</text>
</comment>
<keyword evidence="2" id="KW-1185">Reference proteome</keyword>
<organism evidence="1 2">
    <name type="scientific">Phlebia brevispora</name>
    <dbReference type="NCBI Taxonomy" id="194682"/>
    <lineage>
        <taxon>Eukaryota</taxon>
        <taxon>Fungi</taxon>
        <taxon>Dikarya</taxon>
        <taxon>Basidiomycota</taxon>
        <taxon>Agaricomycotina</taxon>
        <taxon>Agaricomycetes</taxon>
        <taxon>Polyporales</taxon>
        <taxon>Meruliaceae</taxon>
        <taxon>Phlebia</taxon>
    </lineage>
</organism>
<sequence>MLWALQPRGHTFLLASSDSSNHHFPEQLPTILSESRYSQASRPWDLKLLRVWADHLYSRTEPEAFFLELYFNTHPVAQPHSKEKPRVTNALVPTLLAYAGGRMDFQVNMNPDFPTRLMIVKGAFECVSMAIYGDVVSEMSPPSLTYEPKAIPSYDPIPLSNALDPSNFRDPTRLALQLLDLIPDAPPLPLIICLMFCLKPSNDDWDLPEFPYLHADLDEELPDLERAFTLTSRPAAANTSHASFAHFSEAAARLLGPKDENQAYYVAGILCHAASQNPDMATSILECMDITRVFDSSMLDASTLRELIDAAANPDIAKSLNNDWFMEILGEVERSVAAEKQTRALARDLLSRIEGMSVYEDAISNTQGDFARAAATLKDICGQEQSFGIWLASMVTHQDLVDKLGENPSLSVPLQHAPLLFKSTAIPVSHDEFVAFLRALIGVSCVLAVYAWADSLPESLCRERTLSILRLWHGVDGYREILNHLLLLRQMIFRLECMLDNDVPTRAAIDAENILVNLAKEPKAILQPEFTRCILSMKLPQCYITEDEYESMRAAAIIVDDGLLGAVEQLLQPLERPPTLRNLRAIRVAFAVIDQEFEHRGEREVMQEFWKEGSQSLETCLVDTLAALSDEIGSYFSVHLPPSSSPELVAQLFRTSDEALKLFMRLVPSYPVAGRITRTISSTAADLFVFTDAADMLYSQTSPACIAAQETRQSCVDLVRIIADTREALPGGKLMAEIVLRMLLEHGLHSTDHDPSHHLVQVFCLVDLLLPMPDGDSTSSIWIHKVLPNVLRELWAFARALDTENKAHLVRRLIGLDKGVIGIGDWLLEEELKELIETLRTLENVNLPSQYHLMRLYQVSLSLRFLVDLIGSSSDAPSWCTKCITNSPEVARTFSICLQMCIEQSLSSLQLGKIVRSLAAADGSPDDSLKIPLLLALLRTAQHPGITPQEFVASLYLVQTLLLSIPRDTSLEDCVVSELGGLIQTALEMKQPMEGDMADALLGLLEWMTSADEATKWSLQGTRSSTFKEVLDRMRPALSPERLAVLESLEGRFSVDDSSAPYSPVLLPESIELTVQDIEDLLHVHTPTPSTPPRKALNQDVLSLVAISPPTALIRSPASTGLTKTYFNNDFRQLRQTPSARQNTSRLPSMHVDVGSLV</sequence>
<evidence type="ECO:0000313" key="1">
    <source>
        <dbReference type="EMBL" id="KAJ3551729.1"/>
    </source>
</evidence>
<proteinExistence type="predicted"/>
<accession>A0ACC1T2U3</accession>
<protein>
    <submittedName>
        <fullName evidence="1">Uncharacterized protein</fullName>
    </submittedName>
</protein>
<dbReference type="EMBL" id="JANHOG010000761">
    <property type="protein sequence ID" value="KAJ3551729.1"/>
    <property type="molecule type" value="Genomic_DNA"/>
</dbReference>
<evidence type="ECO:0000313" key="2">
    <source>
        <dbReference type="Proteomes" id="UP001148662"/>
    </source>
</evidence>
<reference evidence="1" key="1">
    <citation type="submission" date="2022-07" db="EMBL/GenBank/DDBJ databases">
        <title>Genome Sequence of Phlebia brevispora.</title>
        <authorList>
            <person name="Buettner E."/>
        </authorList>
    </citation>
    <scope>NUCLEOTIDE SEQUENCE</scope>
    <source>
        <strain evidence="1">MPL23</strain>
    </source>
</reference>
<gene>
    <name evidence="1" type="ORF">NM688_g4538</name>
</gene>